<evidence type="ECO:0000313" key="2">
    <source>
        <dbReference type="Proteomes" id="UP000294575"/>
    </source>
</evidence>
<dbReference type="EMBL" id="SNYK01000001">
    <property type="protein sequence ID" value="TDQ40087.1"/>
    <property type="molecule type" value="Genomic_DNA"/>
</dbReference>
<evidence type="ECO:0008006" key="3">
    <source>
        <dbReference type="Google" id="ProtNLM"/>
    </source>
</evidence>
<gene>
    <name evidence="1" type="ORF">DFQ45_101221</name>
</gene>
<dbReference type="Proteomes" id="UP000294575">
    <property type="component" value="Unassembled WGS sequence"/>
</dbReference>
<dbReference type="PROSITE" id="PS51257">
    <property type="entry name" value="PROKAR_LIPOPROTEIN"/>
    <property type="match status" value="1"/>
</dbReference>
<evidence type="ECO:0000313" key="1">
    <source>
        <dbReference type="EMBL" id="TDQ40087.1"/>
    </source>
</evidence>
<protein>
    <recommendedName>
        <fullName evidence="3">Lipoprotein</fullName>
    </recommendedName>
</protein>
<keyword evidence="2" id="KW-1185">Reference proteome</keyword>
<proteinExistence type="predicted"/>
<name>A0A4V3D5H8_9GAMM</name>
<accession>A0A4V3D5H8</accession>
<dbReference type="RefSeq" id="WP_101496790.1">
    <property type="nucleotide sequence ID" value="NZ_LNJZ01000007.1"/>
</dbReference>
<organism evidence="1 2">
    <name type="scientific">Thiopseudomonas denitrificans</name>
    <dbReference type="NCBI Taxonomy" id="1501432"/>
    <lineage>
        <taxon>Bacteria</taxon>
        <taxon>Pseudomonadati</taxon>
        <taxon>Pseudomonadota</taxon>
        <taxon>Gammaproteobacteria</taxon>
        <taxon>Pseudomonadales</taxon>
        <taxon>Pseudomonadaceae</taxon>
        <taxon>Thiopseudomonas</taxon>
    </lineage>
</organism>
<comment type="caution">
    <text evidence="1">The sequence shown here is derived from an EMBL/GenBank/DDBJ whole genome shotgun (WGS) entry which is preliminary data.</text>
</comment>
<dbReference type="AlphaFoldDB" id="A0A4V3D5H8"/>
<sequence length="236" mass="26170">MRSIILLIACLVFLTGCMLHRHYDETLSEVYVSPDYKKLLVTGGSKRSYELDIPDPLAAAMQSPLKEGISLLFPYPSAAFHINEDGTLEGHFNLILADSFFQEREDLIQEAENLGFFHGRKYWMKGRIEIAKDGEGMMRYAGWTDADAEKYTTVLDSVYYLPISMTGRKLLNGVPEDMQSADYQALDRRYSVSVVDSHNKKVSLLGPAAVVTGGAACAYALPVCIAASLPMMGLRP</sequence>
<reference evidence="1 2" key="1">
    <citation type="submission" date="2019-03" db="EMBL/GenBank/DDBJ databases">
        <title>Genomic Encyclopedia of Type Strains, Phase IV (KMG-IV): sequencing the most valuable type-strain genomes for metagenomic binning, comparative biology and taxonomic classification.</title>
        <authorList>
            <person name="Goeker M."/>
        </authorList>
    </citation>
    <scope>NUCLEOTIDE SEQUENCE [LARGE SCALE GENOMIC DNA]</scope>
    <source>
        <strain evidence="1 2">DSM 28679</strain>
    </source>
</reference>